<dbReference type="GO" id="GO:0008253">
    <property type="term" value="F:5'-nucleotidase activity"/>
    <property type="evidence" value="ECO:0007669"/>
    <property type="project" value="UniProtKB-EC"/>
</dbReference>
<dbReference type="KEGG" id="toy:FO059_16750"/>
<comment type="catalytic activity">
    <reaction evidence="1">
        <text>a ribonucleoside 5'-phosphate + H2O = a ribonucleoside + phosphate</text>
        <dbReference type="Rhea" id="RHEA:12484"/>
        <dbReference type="ChEBI" id="CHEBI:15377"/>
        <dbReference type="ChEBI" id="CHEBI:18254"/>
        <dbReference type="ChEBI" id="CHEBI:43474"/>
        <dbReference type="ChEBI" id="CHEBI:58043"/>
        <dbReference type="EC" id="3.1.3.5"/>
    </reaction>
</comment>
<evidence type="ECO:0000256" key="4">
    <source>
        <dbReference type="ARBA" id="ARBA00022723"/>
    </source>
</evidence>
<name>A0A516X6H0_9ACTN</name>
<dbReference type="GO" id="GO:0046872">
    <property type="term" value="F:metal ion binding"/>
    <property type="evidence" value="ECO:0007669"/>
    <property type="project" value="UniProtKB-KW"/>
</dbReference>
<dbReference type="EMBL" id="CP041765">
    <property type="protein sequence ID" value="QDQ98672.1"/>
    <property type="molecule type" value="Genomic_DNA"/>
</dbReference>
<dbReference type="InterPro" id="IPR030048">
    <property type="entry name" value="SurE"/>
</dbReference>
<feature type="domain" description="Survival protein SurE-like phosphatase/nucleotidase" evidence="7">
    <location>
        <begin position="77"/>
        <end position="248"/>
    </location>
</feature>
<evidence type="ECO:0000256" key="2">
    <source>
        <dbReference type="ARBA" id="ARBA00011062"/>
    </source>
</evidence>
<dbReference type="Proteomes" id="UP000317344">
    <property type="component" value="Chromosome"/>
</dbReference>
<organism evidence="8 9">
    <name type="scientific">Tomitella fengzijianii</name>
    <dbReference type="NCBI Taxonomy" id="2597660"/>
    <lineage>
        <taxon>Bacteria</taxon>
        <taxon>Bacillati</taxon>
        <taxon>Actinomycetota</taxon>
        <taxon>Actinomycetes</taxon>
        <taxon>Mycobacteriales</taxon>
        <taxon>Tomitella</taxon>
    </lineage>
</organism>
<evidence type="ECO:0000259" key="7">
    <source>
        <dbReference type="Pfam" id="PF01975"/>
    </source>
</evidence>
<dbReference type="PANTHER" id="PTHR30457">
    <property type="entry name" value="5'-NUCLEOTIDASE SURE"/>
    <property type="match status" value="1"/>
</dbReference>
<evidence type="ECO:0000256" key="3">
    <source>
        <dbReference type="ARBA" id="ARBA00012643"/>
    </source>
</evidence>
<dbReference type="InterPro" id="IPR002828">
    <property type="entry name" value="SurE-like_Pase/nucleotidase"/>
</dbReference>
<evidence type="ECO:0000256" key="6">
    <source>
        <dbReference type="SAM" id="MobiDB-lite"/>
    </source>
</evidence>
<evidence type="ECO:0000256" key="5">
    <source>
        <dbReference type="ARBA" id="ARBA00022801"/>
    </source>
</evidence>
<reference evidence="8 9" key="2">
    <citation type="submission" date="2019-07" db="EMBL/GenBank/DDBJ databases">
        <authorList>
            <person name="Huang Y."/>
        </authorList>
    </citation>
    <scope>NUCLEOTIDE SEQUENCE [LARGE SCALE GENOMIC DNA]</scope>
    <source>
        <strain evidence="8 9">HY188</strain>
    </source>
</reference>
<keyword evidence="5 8" id="KW-0378">Hydrolase</keyword>
<comment type="similarity">
    <text evidence="2">Belongs to the SurE nucleotidase family.</text>
</comment>
<dbReference type="Pfam" id="PF01975">
    <property type="entry name" value="SurE"/>
    <property type="match status" value="1"/>
</dbReference>
<evidence type="ECO:0000313" key="9">
    <source>
        <dbReference type="Proteomes" id="UP000317344"/>
    </source>
</evidence>
<dbReference type="Gene3D" id="3.40.1210.10">
    <property type="entry name" value="Survival protein SurE-like phosphatase/nucleotidase"/>
    <property type="match status" value="1"/>
</dbReference>
<protein>
    <recommendedName>
        <fullName evidence="3">5'-nucleotidase</fullName>
        <ecNumber evidence="3">3.1.3.5</ecNumber>
    </recommendedName>
</protein>
<dbReference type="SUPFAM" id="SSF64167">
    <property type="entry name" value="SurE-like"/>
    <property type="match status" value="1"/>
</dbReference>
<feature type="region of interest" description="Disordered" evidence="6">
    <location>
        <begin position="328"/>
        <end position="352"/>
    </location>
</feature>
<keyword evidence="9" id="KW-1185">Reference proteome</keyword>
<dbReference type="EC" id="3.1.3.5" evidence="3"/>
<gene>
    <name evidence="8" type="primary">surE</name>
    <name evidence="8" type="ORF">FO059_16750</name>
</gene>
<dbReference type="OrthoDB" id="9780815at2"/>
<accession>A0A516X6H0</accession>
<reference evidence="8 9" key="1">
    <citation type="submission" date="2019-07" db="EMBL/GenBank/DDBJ databases">
        <title>Tomitella cavernea sp. nov., an actinomycete isolated from soil.</title>
        <authorList>
            <person name="Cheng J."/>
        </authorList>
    </citation>
    <scope>NUCLEOTIDE SEQUENCE [LARGE SCALE GENOMIC DNA]</scope>
    <source>
        <strain evidence="8 9">HY188</strain>
    </source>
</reference>
<sequence length="352" mass="35947">MERDPLTKHSSRLLCSASHITGDERRALRTRNILAALAATSALALTAGCSATSEPAAGPYEIDTSLAADAEQSPLRILLTNDDGWNADGIQATYKALKEAGYDVTMVAPAENQSGQSAGFEFTGSIEVTHPSDDPDVYAVSATPVGSLMFGLNEVFKDNPPDLVVSGTNVGTNSGADTNYSGTVGAAVVAAGVYRIPAIAVSTATSRDGAGAFDETANLVTGILADGIPQFPEGTVLNINYPKLADGATEPNGYVYAPMSDVSQAAIGYEKTGDTTYELRPGRSDAVPEPGSDLAELKAGNVTFTVLEANRTAPEADAAAVKELVAGLNGDPSTEPTAPAVPAGSLGSSFGS</sequence>
<dbReference type="PANTHER" id="PTHR30457:SF0">
    <property type="entry name" value="PHOSPHATASE, PUTATIVE (AFU_ORTHOLOGUE AFUA_4G01070)-RELATED"/>
    <property type="match status" value="1"/>
</dbReference>
<dbReference type="AlphaFoldDB" id="A0A516X6H0"/>
<dbReference type="NCBIfam" id="TIGR00087">
    <property type="entry name" value="surE"/>
    <property type="match status" value="1"/>
</dbReference>
<dbReference type="InterPro" id="IPR036523">
    <property type="entry name" value="SurE-like_sf"/>
</dbReference>
<proteinExistence type="inferred from homology"/>
<evidence type="ECO:0000256" key="1">
    <source>
        <dbReference type="ARBA" id="ARBA00000815"/>
    </source>
</evidence>
<keyword evidence="4" id="KW-0479">Metal-binding</keyword>
<evidence type="ECO:0000313" key="8">
    <source>
        <dbReference type="EMBL" id="QDQ98672.1"/>
    </source>
</evidence>